<dbReference type="AlphaFoldDB" id="A0A0A9FM52"/>
<keyword evidence="6 7" id="KW-0175">Coiled coil</keyword>
<evidence type="ECO:0000256" key="7">
    <source>
        <dbReference type="SAM" id="Coils"/>
    </source>
</evidence>
<dbReference type="InterPro" id="IPR055414">
    <property type="entry name" value="LRR_R13L4/SHOC2-like"/>
</dbReference>
<feature type="region of interest" description="Disordered" evidence="8">
    <location>
        <begin position="983"/>
        <end position="1014"/>
    </location>
</feature>
<evidence type="ECO:0000259" key="12">
    <source>
        <dbReference type="Pfam" id="PF23598"/>
    </source>
</evidence>
<evidence type="ECO:0000256" key="8">
    <source>
        <dbReference type="SAM" id="MobiDB-lite"/>
    </source>
</evidence>
<dbReference type="GO" id="GO:0042742">
    <property type="term" value="P:defense response to bacterium"/>
    <property type="evidence" value="ECO:0007669"/>
    <property type="project" value="UniProtKB-ARBA"/>
</dbReference>
<proteinExistence type="inferred from homology"/>
<sequence>METALVTVATGVMKPLLSKLTKLLEGEYAKAKGMRKKIKFLRDELSAMSATLQMLADAEKLNAEMKDWRDKLRELAYDLEDCIDAFMARVDHEGDKGTGFNRFFWKLKKLKARLEIDDQMEELKARAIEASDRYKRYNVVQSSHNSGISSVDPRLSALYEEVERLVGIDGPKKRIIELLNMGINRSPAKLKVVSIVGCGGLGKTTLAKQVYDSIRSWFSCAAFVSVSQRPDVRKILRHILEGVGFSGKDAEEELIDKPGEHLKHKRWMQDDDEQQLIDKLRVHLQDKRYLIVIDDVWDAKSWEIIKLALMNNNSGSRIITTTRSTAVASCCCSQGGNVYQMKPLSFDDSKRLLFKRAFGYERFWYTHLGDVPDKILRKCNGLPLAIITISSMLTDQHAKSEWDRILNAIGSAFAKNPGAENMTTILSLSYFDTPHHLRTCLLYLSVFPEDYENEKQRVINRWIAEGFVHEQEGRTTYEIGERYFNDFINRSLIQPVDVKYGQAKACRVHDIILDYIKCKATEENFVTSLDAAEHGYTSEYMVRRLCVNRHNEENVNLWANLNLCHVRSFTVFGRPVETSLLPFTALRVLDLGDCSWHIGDHLASIEKVFHRKYLRLCSGYSITKLPEKIGALQYLQTLDVRGIVIKELPAAIMKLQRLAHLYVRWDTKFPDGMIGRMHSLEELRQYGVRSYKEGRSLQEFSKLTKLRTLKIRWIFCSGKRQAEGIHGHVGTLLSSCNIHNLYITDASAGFYVYPLSLDSWHPSAPCGLRQLCFKRCPIYKVPNWIGSLENLGVLKLQMFCVRPEDVEILGAIPSLVFLKLGAFGGTNGRIIVHGSNKYRSLKYFSLDIHRCGTLLEFRAGSMPKLEHVKLSFSLHKMECLNCASNSGIQHLSALSKVEVTIRGYCRYDSNYDPMADTDNGIVRRVAWALKAAVETLPNCPSIRFETLGDVCGHFECALRELNQKYGGVLTNWLKIWGIEEEQTEQAAARETEQEDWDDDEEEEDEQQEYTDSSD</sequence>
<dbReference type="PRINTS" id="PR00364">
    <property type="entry name" value="DISEASERSIST"/>
</dbReference>
<keyword evidence="5" id="KW-0611">Plant defense</keyword>
<dbReference type="Gene3D" id="3.40.50.300">
    <property type="entry name" value="P-loop containing nucleotide triphosphate hydrolases"/>
    <property type="match status" value="1"/>
</dbReference>
<dbReference type="InterPro" id="IPR041118">
    <property type="entry name" value="Rx_N"/>
</dbReference>
<evidence type="ECO:0000259" key="11">
    <source>
        <dbReference type="Pfam" id="PF23559"/>
    </source>
</evidence>
<dbReference type="InterPro" id="IPR058922">
    <property type="entry name" value="WHD_DRP"/>
</dbReference>
<dbReference type="GO" id="GO:0009626">
    <property type="term" value="P:plant-type hypersensitive response"/>
    <property type="evidence" value="ECO:0007669"/>
    <property type="project" value="UniProtKB-ARBA"/>
</dbReference>
<feature type="domain" description="NB-ARC" evidence="9">
    <location>
        <begin position="189"/>
        <end position="358"/>
    </location>
</feature>
<accession>A0A0A9FM52</accession>
<name>A0A0A9FM52_ARUDO</name>
<evidence type="ECO:0000256" key="5">
    <source>
        <dbReference type="ARBA" id="ARBA00022821"/>
    </source>
</evidence>
<dbReference type="SUPFAM" id="SSF52540">
    <property type="entry name" value="P-loop containing nucleoside triphosphate hydrolases"/>
    <property type="match status" value="1"/>
</dbReference>
<dbReference type="GO" id="GO:0002758">
    <property type="term" value="P:innate immune response-activating signaling pathway"/>
    <property type="evidence" value="ECO:0007669"/>
    <property type="project" value="UniProtKB-ARBA"/>
</dbReference>
<dbReference type="GO" id="GO:0043531">
    <property type="term" value="F:ADP binding"/>
    <property type="evidence" value="ECO:0007669"/>
    <property type="project" value="InterPro"/>
</dbReference>
<feature type="coiled-coil region" evidence="7">
    <location>
        <begin position="113"/>
        <end position="140"/>
    </location>
</feature>
<comment type="similarity">
    <text evidence="1">Belongs to the disease resistance NB-LRR family.</text>
</comment>
<evidence type="ECO:0000256" key="6">
    <source>
        <dbReference type="ARBA" id="ARBA00023054"/>
    </source>
</evidence>
<dbReference type="FunFam" id="1.10.10.10:FF:000322">
    <property type="entry name" value="Probable disease resistance protein At1g63360"/>
    <property type="match status" value="1"/>
</dbReference>
<dbReference type="InterPro" id="IPR038005">
    <property type="entry name" value="RX-like_CC"/>
</dbReference>
<dbReference type="PANTHER" id="PTHR23155">
    <property type="entry name" value="DISEASE RESISTANCE PROTEIN RP"/>
    <property type="match status" value="1"/>
</dbReference>
<evidence type="ECO:0000256" key="1">
    <source>
        <dbReference type="ARBA" id="ARBA00008894"/>
    </source>
</evidence>
<dbReference type="PANTHER" id="PTHR23155:SF1028">
    <property type="entry name" value="OS08G0174800 PROTEIN"/>
    <property type="match status" value="1"/>
</dbReference>
<evidence type="ECO:0000256" key="3">
    <source>
        <dbReference type="ARBA" id="ARBA00022737"/>
    </source>
</evidence>
<evidence type="ECO:0000259" key="10">
    <source>
        <dbReference type="Pfam" id="PF18052"/>
    </source>
</evidence>
<dbReference type="EMBL" id="GBRH01186725">
    <property type="protein sequence ID" value="JAE11171.1"/>
    <property type="molecule type" value="Transcribed_RNA"/>
</dbReference>
<dbReference type="Gene3D" id="1.10.8.430">
    <property type="entry name" value="Helical domain of apoptotic protease-activating factors"/>
    <property type="match status" value="1"/>
</dbReference>
<keyword evidence="4" id="KW-0547">Nucleotide-binding</keyword>
<organism evidence="13">
    <name type="scientific">Arundo donax</name>
    <name type="common">Giant reed</name>
    <name type="synonym">Donax arundinaceus</name>
    <dbReference type="NCBI Taxonomy" id="35708"/>
    <lineage>
        <taxon>Eukaryota</taxon>
        <taxon>Viridiplantae</taxon>
        <taxon>Streptophyta</taxon>
        <taxon>Embryophyta</taxon>
        <taxon>Tracheophyta</taxon>
        <taxon>Spermatophyta</taxon>
        <taxon>Magnoliopsida</taxon>
        <taxon>Liliopsida</taxon>
        <taxon>Poales</taxon>
        <taxon>Poaceae</taxon>
        <taxon>PACMAD clade</taxon>
        <taxon>Arundinoideae</taxon>
        <taxon>Arundineae</taxon>
        <taxon>Arundo</taxon>
    </lineage>
</organism>
<dbReference type="InterPro" id="IPR036388">
    <property type="entry name" value="WH-like_DNA-bd_sf"/>
</dbReference>
<dbReference type="SUPFAM" id="SSF52058">
    <property type="entry name" value="L domain-like"/>
    <property type="match status" value="1"/>
</dbReference>
<reference evidence="13" key="1">
    <citation type="submission" date="2014-09" db="EMBL/GenBank/DDBJ databases">
        <authorList>
            <person name="Magalhaes I.L.F."/>
            <person name="Oliveira U."/>
            <person name="Santos F.R."/>
            <person name="Vidigal T.H.D.A."/>
            <person name="Brescovit A.D."/>
            <person name="Santos A.J."/>
        </authorList>
    </citation>
    <scope>NUCLEOTIDE SEQUENCE</scope>
    <source>
        <tissue evidence="13">Shoot tissue taken approximately 20 cm above the soil surface</tissue>
    </source>
</reference>
<dbReference type="InterPro" id="IPR002182">
    <property type="entry name" value="NB-ARC"/>
</dbReference>
<feature type="compositionally biased region" description="Acidic residues" evidence="8">
    <location>
        <begin position="992"/>
        <end position="1014"/>
    </location>
</feature>
<reference evidence="13" key="2">
    <citation type="journal article" date="2015" name="Data Brief">
        <title>Shoot transcriptome of the giant reed, Arundo donax.</title>
        <authorList>
            <person name="Barrero R.A."/>
            <person name="Guerrero F.D."/>
            <person name="Moolhuijzen P."/>
            <person name="Goolsby J.A."/>
            <person name="Tidwell J."/>
            <person name="Bellgard S.E."/>
            <person name="Bellgard M.I."/>
        </authorList>
    </citation>
    <scope>NUCLEOTIDE SEQUENCE</scope>
    <source>
        <tissue evidence="13">Shoot tissue taken approximately 20 cm above the soil surface</tissue>
    </source>
</reference>
<protein>
    <recommendedName>
        <fullName evidence="14">AAA+ ATPase domain-containing protein</fullName>
    </recommendedName>
</protein>
<evidence type="ECO:0000256" key="2">
    <source>
        <dbReference type="ARBA" id="ARBA00022614"/>
    </source>
</evidence>
<dbReference type="Pfam" id="PF18052">
    <property type="entry name" value="Rx_N"/>
    <property type="match status" value="1"/>
</dbReference>
<feature type="domain" description="Disease resistance N-terminal" evidence="10">
    <location>
        <begin position="12"/>
        <end position="96"/>
    </location>
</feature>
<feature type="domain" description="Disease resistance protein winged helix" evidence="11">
    <location>
        <begin position="446"/>
        <end position="514"/>
    </location>
</feature>
<evidence type="ECO:0000259" key="9">
    <source>
        <dbReference type="Pfam" id="PF00931"/>
    </source>
</evidence>
<feature type="domain" description="Disease resistance R13L4/SHOC-2-like LRR" evidence="12">
    <location>
        <begin position="565"/>
        <end position="942"/>
    </location>
</feature>
<dbReference type="Pfam" id="PF23559">
    <property type="entry name" value="WHD_DRP"/>
    <property type="match status" value="1"/>
</dbReference>
<dbReference type="Gene3D" id="1.20.5.4130">
    <property type="match status" value="1"/>
</dbReference>
<dbReference type="InterPro" id="IPR044974">
    <property type="entry name" value="Disease_R_plants"/>
</dbReference>
<dbReference type="InterPro" id="IPR032675">
    <property type="entry name" value="LRR_dom_sf"/>
</dbReference>
<dbReference type="Pfam" id="PF23598">
    <property type="entry name" value="LRR_14"/>
    <property type="match status" value="1"/>
</dbReference>
<dbReference type="Pfam" id="PF00931">
    <property type="entry name" value="NB-ARC"/>
    <property type="match status" value="1"/>
</dbReference>
<keyword evidence="2" id="KW-0433">Leucine-rich repeat</keyword>
<dbReference type="CDD" id="cd14798">
    <property type="entry name" value="RX-CC_like"/>
    <property type="match status" value="1"/>
</dbReference>
<keyword evidence="3" id="KW-0677">Repeat</keyword>
<dbReference type="Gene3D" id="1.10.10.10">
    <property type="entry name" value="Winged helix-like DNA-binding domain superfamily/Winged helix DNA-binding domain"/>
    <property type="match status" value="1"/>
</dbReference>
<dbReference type="InterPro" id="IPR027417">
    <property type="entry name" value="P-loop_NTPase"/>
</dbReference>
<evidence type="ECO:0000256" key="4">
    <source>
        <dbReference type="ARBA" id="ARBA00022741"/>
    </source>
</evidence>
<dbReference type="InterPro" id="IPR042197">
    <property type="entry name" value="Apaf_helical"/>
</dbReference>
<evidence type="ECO:0008006" key="14">
    <source>
        <dbReference type="Google" id="ProtNLM"/>
    </source>
</evidence>
<dbReference type="Gene3D" id="3.80.10.10">
    <property type="entry name" value="Ribonuclease Inhibitor"/>
    <property type="match status" value="1"/>
</dbReference>
<evidence type="ECO:0000313" key="13">
    <source>
        <dbReference type="EMBL" id="JAE11171.1"/>
    </source>
</evidence>
<dbReference type="FunFam" id="3.40.50.300:FF:001091">
    <property type="entry name" value="Probable disease resistance protein At1g61300"/>
    <property type="match status" value="1"/>
</dbReference>